<accession>A0ABQ8KH53</accession>
<dbReference type="SUPFAM" id="SSF53335">
    <property type="entry name" value="S-adenosyl-L-methionine-dependent methyltransferases"/>
    <property type="match status" value="1"/>
</dbReference>
<evidence type="ECO:0000313" key="6">
    <source>
        <dbReference type="Proteomes" id="UP000814176"/>
    </source>
</evidence>
<dbReference type="PANTHER" id="PTHR35897:SF1">
    <property type="entry name" value="METHYLTRANSFERASE AUSD"/>
    <property type="match status" value="1"/>
</dbReference>
<keyword evidence="6" id="KW-1185">Reference proteome</keyword>
<comment type="caution">
    <text evidence="5">The sequence shown here is derived from an EMBL/GenBank/DDBJ whole genome shotgun (WGS) entry which is preliminary data.</text>
</comment>
<evidence type="ECO:0000256" key="4">
    <source>
        <dbReference type="ARBA" id="ARBA00038314"/>
    </source>
</evidence>
<protein>
    <recommendedName>
        <fullName evidence="7">Methyltransferase family protein</fullName>
    </recommendedName>
</protein>
<evidence type="ECO:0000256" key="1">
    <source>
        <dbReference type="ARBA" id="ARBA00005179"/>
    </source>
</evidence>
<dbReference type="RefSeq" id="XP_047779170.1">
    <property type="nucleotide sequence ID" value="XM_047919497.1"/>
</dbReference>
<evidence type="ECO:0000256" key="2">
    <source>
        <dbReference type="ARBA" id="ARBA00022679"/>
    </source>
</evidence>
<evidence type="ECO:0000256" key="3">
    <source>
        <dbReference type="ARBA" id="ARBA00022691"/>
    </source>
</evidence>
<dbReference type="EMBL" id="JADCUA010000009">
    <property type="protein sequence ID" value="KAH9837001.1"/>
    <property type="molecule type" value="Genomic_DNA"/>
</dbReference>
<dbReference type="PANTHER" id="PTHR35897">
    <property type="entry name" value="METHYLTRANSFERASE AUSD"/>
    <property type="match status" value="1"/>
</dbReference>
<dbReference type="Proteomes" id="UP000814176">
    <property type="component" value="Unassembled WGS sequence"/>
</dbReference>
<dbReference type="GeneID" id="72000229"/>
<reference evidence="5 6" key="1">
    <citation type="journal article" date="2021" name="Environ. Microbiol.">
        <title>Gene family expansions and transcriptome signatures uncover fungal adaptations to wood decay.</title>
        <authorList>
            <person name="Hage H."/>
            <person name="Miyauchi S."/>
            <person name="Viragh M."/>
            <person name="Drula E."/>
            <person name="Min B."/>
            <person name="Chaduli D."/>
            <person name="Navarro D."/>
            <person name="Favel A."/>
            <person name="Norest M."/>
            <person name="Lesage-Meessen L."/>
            <person name="Balint B."/>
            <person name="Merenyi Z."/>
            <person name="de Eugenio L."/>
            <person name="Morin E."/>
            <person name="Martinez A.T."/>
            <person name="Baldrian P."/>
            <person name="Stursova M."/>
            <person name="Martinez M.J."/>
            <person name="Novotny C."/>
            <person name="Magnuson J.K."/>
            <person name="Spatafora J.W."/>
            <person name="Maurice S."/>
            <person name="Pangilinan J."/>
            <person name="Andreopoulos W."/>
            <person name="LaButti K."/>
            <person name="Hundley H."/>
            <person name="Na H."/>
            <person name="Kuo A."/>
            <person name="Barry K."/>
            <person name="Lipzen A."/>
            <person name="Henrissat B."/>
            <person name="Riley R."/>
            <person name="Ahrendt S."/>
            <person name="Nagy L.G."/>
            <person name="Grigoriev I.V."/>
            <person name="Martin F."/>
            <person name="Rosso M.N."/>
        </authorList>
    </citation>
    <scope>NUCLEOTIDE SEQUENCE [LARGE SCALE GENOMIC DNA]</scope>
    <source>
        <strain evidence="5 6">CIRM-BRFM 1785</strain>
    </source>
</reference>
<dbReference type="Gene3D" id="3.40.50.150">
    <property type="entry name" value="Vaccinia Virus protein VP39"/>
    <property type="match status" value="1"/>
</dbReference>
<organism evidence="5 6">
    <name type="scientific">Rhodofomes roseus</name>
    <dbReference type="NCBI Taxonomy" id="34475"/>
    <lineage>
        <taxon>Eukaryota</taxon>
        <taxon>Fungi</taxon>
        <taxon>Dikarya</taxon>
        <taxon>Basidiomycota</taxon>
        <taxon>Agaricomycotina</taxon>
        <taxon>Agaricomycetes</taxon>
        <taxon>Polyporales</taxon>
        <taxon>Rhodofomes</taxon>
    </lineage>
</organism>
<keyword evidence="2" id="KW-0808">Transferase</keyword>
<evidence type="ECO:0008006" key="7">
    <source>
        <dbReference type="Google" id="ProtNLM"/>
    </source>
</evidence>
<evidence type="ECO:0000313" key="5">
    <source>
        <dbReference type="EMBL" id="KAH9837001.1"/>
    </source>
</evidence>
<gene>
    <name evidence="5" type="ORF">C8Q71DRAFT_581201</name>
</gene>
<comment type="similarity">
    <text evidence="4">Belongs to the class I-like SAM-binding methyltransferase superfamily.</text>
</comment>
<comment type="pathway">
    <text evidence="1">Secondary metabolite biosynthesis.</text>
</comment>
<dbReference type="InterPro" id="IPR051654">
    <property type="entry name" value="Meroterpenoid_MTases"/>
</dbReference>
<dbReference type="InterPro" id="IPR029063">
    <property type="entry name" value="SAM-dependent_MTases_sf"/>
</dbReference>
<name>A0ABQ8KH53_9APHY</name>
<keyword evidence="3" id="KW-0949">S-adenosyl-L-methionine</keyword>
<proteinExistence type="inferred from homology"/>
<sequence length="302" mass="33988">MSTPSVIERQRPLSDLDESYYRLDGEELAFFRQQTGLHDDEALKLHIMKVQKDAYQTKPYTCIRWFTFTELQLARFPAYGQLLKLGKEREGAVFLEIGCCFGNDIRKAVADGYPLQNCIVSDIEPALWDYGFQLFKDTPETFPVPFVAGDSLDPTFLEPVPPFTSPPSTPAPPLASVKRLSELQGHVSAIHLSAVFHLFPEEKQLHLARALAGLLSPASGSMILGWHAGLPQKGVFEGRERPDSQHIDLFCHSPETWKELWDGVVFPKGTVRVEAELRELEGGPPRPAGKVYWKLVWSVTRL</sequence>